<keyword evidence="1" id="KW-0479">Metal-binding</keyword>
<dbReference type="CDD" id="cd12148">
    <property type="entry name" value="fungal_TF_MHR"/>
    <property type="match status" value="1"/>
</dbReference>
<reference evidence="7" key="1">
    <citation type="journal article" date="2017" name="Nat. Microbiol.">
        <title>Global analysis of biosynthetic gene clusters reveals vast potential of secondary metabolite production in Penicillium species.</title>
        <authorList>
            <person name="Nielsen J.C."/>
            <person name="Grijseels S."/>
            <person name="Prigent S."/>
            <person name="Ji B."/>
            <person name="Dainat J."/>
            <person name="Nielsen K.F."/>
            <person name="Frisvad J.C."/>
            <person name="Workman M."/>
            <person name="Nielsen J."/>
        </authorList>
    </citation>
    <scope>NUCLEOTIDE SEQUENCE [LARGE SCALE GENOMIC DNA]</scope>
    <source>
        <strain evidence="7">IBT 31321</strain>
    </source>
</reference>
<gene>
    <name evidence="6" type="ORF">PENCOP_c003G08813</name>
</gene>
<dbReference type="GO" id="GO:0008270">
    <property type="term" value="F:zinc ion binding"/>
    <property type="evidence" value="ECO:0007669"/>
    <property type="project" value="UniProtKB-KW"/>
</dbReference>
<evidence type="ECO:0000256" key="1">
    <source>
        <dbReference type="ARBA" id="ARBA00022723"/>
    </source>
</evidence>
<dbReference type="Gene3D" id="3.30.160.60">
    <property type="entry name" value="Classic Zinc Finger"/>
    <property type="match status" value="3"/>
</dbReference>
<protein>
    <recommendedName>
        <fullName evidence="5">C2H2-type domain-containing protein</fullName>
    </recommendedName>
</protein>
<evidence type="ECO:0000256" key="3">
    <source>
        <dbReference type="ARBA" id="ARBA00022833"/>
    </source>
</evidence>
<organism evidence="6 7">
    <name type="scientific">Penicillium coprophilum</name>
    <dbReference type="NCBI Taxonomy" id="36646"/>
    <lineage>
        <taxon>Eukaryota</taxon>
        <taxon>Fungi</taxon>
        <taxon>Dikarya</taxon>
        <taxon>Ascomycota</taxon>
        <taxon>Pezizomycotina</taxon>
        <taxon>Eurotiomycetes</taxon>
        <taxon>Eurotiomycetidae</taxon>
        <taxon>Eurotiales</taxon>
        <taxon>Aspergillaceae</taxon>
        <taxon>Penicillium</taxon>
    </lineage>
</organism>
<evidence type="ECO:0000256" key="4">
    <source>
        <dbReference type="PROSITE-ProRule" id="PRU00042"/>
    </source>
</evidence>
<sequence>MPVNKSMEKQAPSYEPQKDLAITSKMQPHLASFHCPLCPRKYTRSFTLRNHLRTHTNERPFLCRACGKPFTRDHDRKTHELLHSGEKPWRCRGPLKNGEYWGCGRHYGRKSNLTRHFRSLTGRKCINPLLAETTASLETEDIPDLTLSSPQANAEYIGAKTLNTSRISDVSSARPNIFPAPTLPSIDSYLMNVNRGYTEVAHNLLLWPSVKTLVHAHDYDQDYIMRLEEQRRLISVNRPSDIPSYTADDTNLPRSPLINDGFGCNGSRPSPDAPWIDQSRAFPHNSDMEIHQCLLLKLFEETARRYYQSYLDRMYKLHPFLDQQELDRKIEGFIECHCYRKAFLSPETISHNNSGALRWPFDVAFASPGRPVEGNIDNVIILLIFALRAICESKLPLLGSVIDPNVDCRLPLTSVPLQTSYHSFPSSTTEPKSLIPGLALYEYAATTLSQLQDDVKLDYIQACLLAGLYAGQLTHPFESHGWISRAARACQLLVQMPLYEEFEGYGKNLCDFAYWSCLQLESDLLMELNIPASGISRYESQVPLPKGIFQYTTFGFKGNTPSSTMMMLFYYSQIHLHKTLNQVPSDLRKVEKQGRTFWLSIVQEAQSLNLDLWRKSLPKSMLWCDTEEPANEINAARMRATYYRTRYIIYRPLLYYVLHYGHSGTCVCAGTSSRSSSASQTQSHGGNAYIERMINGMGPAPCNPSFFCPKGRTSPAISFHDLPRKLRVACQICVSSAIQNTIALDGIKERLVVPNMFGTAHAQFDNMLALAATYNAGFSELIERSTLARLFKRTIRFFLRYGNNSPALRADLRVLTEIYSKLFGGPPVLADV</sequence>
<dbReference type="PANTHER" id="PTHR47785">
    <property type="entry name" value="ZN(II)2CYS6 TRANSCRIPTION FACTOR (EUROFUNG)-RELATED-RELATED"/>
    <property type="match status" value="1"/>
</dbReference>
<accession>A0A1V6UX61</accession>
<dbReference type="PROSITE" id="PS00028">
    <property type="entry name" value="ZINC_FINGER_C2H2_1"/>
    <property type="match status" value="2"/>
</dbReference>
<feature type="domain" description="C2H2-type" evidence="5">
    <location>
        <begin position="89"/>
        <end position="125"/>
    </location>
</feature>
<comment type="caution">
    <text evidence="6">The sequence shown here is derived from an EMBL/GenBank/DDBJ whole genome shotgun (WGS) entry which is preliminary data.</text>
</comment>
<dbReference type="EMBL" id="MDDG01000003">
    <property type="protein sequence ID" value="OQE43014.1"/>
    <property type="molecule type" value="Genomic_DNA"/>
</dbReference>
<evidence type="ECO:0000259" key="5">
    <source>
        <dbReference type="PROSITE" id="PS50157"/>
    </source>
</evidence>
<dbReference type="SMART" id="SM00355">
    <property type="entry name" value="ZnF_C2H2"/>
    <property type="match status" value="2"/>
</dbReference>
<dbReference type="SUPFAM" id="SSF57667">
    <property type="entry name" value="beta-beta-alpha zinc fingers"/>
    <property type="match status" value="1"/>
</dbReference>
<proteinExistence type="predicted"/>
<keyword evidence="2 4" id="KW-0863">Zinc-finger</keyword>
<feature type="domain" description="C2H2-type" evidence="5">
    <location>
        <begin position="33"/>
        <end position="60"/>
    </location>
</feature>
<dbReference type="STRING" id="36646.A0A1V6UX61"/>
<dbReference type="InterPro" id="IPR013087">
    <property type="entry name" value="Znf_C2H2_type"/>
</dbReference>
<dbReference type="Proteomes" id="UP000191500">
    <property type="component" value="Unassembled WGS sequence"/>
</dbReference>
<feature type="domain" description="C2H2-type" evidence="5">
    <location>
        <begin position="61"/>
        <end position="88"/>
    </location>
</feature>
<dbReference type="FunFam" id="3.30.160.60:FF:002343">
    <property type="entry name" value="Zinc finger protein 33A"/>
    <property type="match status" value="1"/>
</dbReference>
<evidence type="ECO:0000313" key="7">
    <source>
        <dbReference type="Proteomes" id="UP000191500"/>
    </source>
</evidence>
<keyword evidence="7" id="KW-1185">Reference proteome</keyword>
<keyword evidence="3" id="KW-0862">Zinc</keyword>
<dbReference type="PANTHER" id="PTHR47785:SF4">
    <property type="entry name" value="ZN(II)2CYS6 TRANSCRIPTION FACTOR (EUROFUNG)"/>
    <property type="match status" value="1"/>
</dbReference>
<evidence type="ECO:0000313" key="6">
    <source>
        <dbReference type="EMBL" id="OQE43014.1"/>
    </source>
</evidence>
<name>A0A1V6UX61_9EURO</name>
<dbReference type="Pfam" id="PF00096">
    <property type="entry name" value="zf-C2H2"/>
    <property type="match status" value="1"/>
</dbReference>
<dbReference type="InterPro" id="IPR053181">
    <property type="entry name" value="EcdB-like_regulator"/>
</dbReference>
<dbReference type="InterPro" id="IPR036236">
    <property type="entry name" value="Znf_C2H2_sf"/>
</dbReference>
<evidence type="ECO:0000256" key="2">
    <source>
        <dbReference type="ARBA" id="ARBA00022771"/>
    </source>
</evidence>
<dbReference type="PROSITE" id="PS50157">
    <property type="entry name" value="ZINC_FINGER_C2H2_2"/>
    <property type="match status" value="3"/>
</dbReference>
<dbReference type="AlphaFoldDB" id="A0A1V6UX61"/>